<sequence length="407" mass="45602">MAAPPDRATRHNRMMSFTSNKSEKSSKTHKSRDSKPKVTLIESHREKEANRIHTHADPTRAISEAQPSAIALEKSNLESLRGIQHKDRFGNVITDPDLSNPTRHRFERPLDTIRAFEAAIDGTYNSRRLSYARGNMTMNWGRIQGTNVPTDDSVNGQSRPTSYFGDPRGNLTLPTRGYSDQNNHYNTRGFQSRRDSYVDAYGDSGHNQYNSYHDAQPRRPRHAGRPHNDQWGPPQNGYVQQQGQYQSYDSGSASGSGNHSMDHLAQSTDPSSLSSSRDGLQQQPYQQQPSQPPQLQHLQQQLQQQQQQKKIEAQIGEAYGFTGFGTDPQLNNSQPPFQSLSNGSSSANHTNGVTQRDGYASEALAPAPPPKQTTQVTVEPARKDSFMQKAKISTEKRKSWFKRLSKG</sequence>
<gene>
    <name evidence="2" type="ORF">CPC735_043120</name>
</gene>
<feature type="compositionally biased region" description="Basic and acidic residues" evidence="1">
    <location>
        <begin position="21"/>
        <end position="58"/>
    </location>
</feature>
<dbReference type="PANTHER" id="PTHR28186:SF1">
    <property type="entry name" value="MEIOTICALLY UP-REGULATED GENE 9 PROTEIN"/>
    <property type="match status" value="1"/>
</dbReference>
<dbReference type="Proteomes" id="UP000009084">
    <property type="component" value="Unassembled WGS sequence"/>
</dbReference>
<dbReference type="HOGENOM" id="CLU_037541_0_0_1"/>
<reference evidence="2 3" key="1">
    <citation type="journal article" date="2009" name="Genome Res.">
        <title>Comparative genomic analyses of the human fungal pathogens Coccidioides and their relatives.</title>
        <authorList>
            <person name="Sharpton T.J."/>
            <person name="Stajich J.E."/>
            <person name="Rounsley S.D."/>
            <person name="Gardner M.J."/>
            <person name="Wortman J.R."/>
            <person name="Jordar V.S."/>
            <person name="Maiti R."/>
            <person name="Kodira C.D."/>
            <person name="Neafsey D.E."/>
            <person name="Zeng Q."/>
            <person name="Hung C.-Y."/>
            <person name="McMahan C."/>
            <person name="Muszewska A."/>
            <person name="Grynberg M."/>
            <person name="Mandel M.A."/>
            <person name="Kellner E.M."/>
            <person name="Barker B.M."/>
            <person name="Galgiani J.N."/>
            <person name="Orbach M.J."/>
            <person name="Kirkland T.N."/>
            <person name="Cole G.T."/>
            <person name="Henn M.R."/>
            <person name="Birren B.W."/>
            <person name="Taylor J.W."/>
        </authorList>
    </citation>
    <scope>NUCLEOTIDE SEQUENCE [LARGE SCALE GENOMIC DNA]</scope>
    <source>
        <strain evidence="3">C735</strain>
    </source>
</reference>
<comment type="caution">
    <text evidence="2">The sequence shown here is derived from an EMBL/GenBank/DDBJ whole genome shotgun (WGS) entry which is preliminary data.</text>
</comment>
<evidence type="ECO:0000256" key="1">
    <source>
        <dbReference type="SAM" id="MobiDB-lite"/>
    </source>
</evidence>
<feature type="compositionally biased region" description="Polar residues" evidence="1">
    <location>
        <begin position="144"/>
        <end position="161"/>
    </location>
</feature>
<feature type="region of interest" description="Disordered" evidence="1">
    <location>
        <begin position="1"/>
        <end position="62"/>
    </location>
</feature>
<name>C5PB84_COCP7</name>
<dbReference type="InterPro" id="IPR018809">
    <property type="entry name" value="DUF2406"/>
</dbReference>
<evidence type="ECO:0000313" key="2">
    <source>
        <dbReference type="EMBL" id="EER25868.1"/>
    </source>
</evidence>
<feature type="compositionally biased region" description="Polar residues" evidence="1">
    <location>
        <begin position="178"/>
        <end position="190"/>
    </location>
</feature>
<proteinExistence type="predicted"/>
<feature type="compositionally biased region" description="Low complexity" evidence="1">
    <location>
        <begin position="271"/>
        <end position="308"/>
    </location>
</feature>
<organism evidence="2 3">
    <name type="scientific">Coccidioides posadasii (strain C735)</name>
    <name type="common">Valley fever fungus</name>
    <dbReference type="NCBI Taxonomy" id="222929"/>
    <lineage>
        <taxon>Eukaryota</taxon>
        <taxon>Fungi</taxon>
        <taxon>Dikarya</taxon>
        <taxon>Ascomycota</taxon>
        <taxon>Pezizomycotina</taxon>
        <taxon>Eurotiomycetes</taxon>
        <taxon>Eurotiomycetidae</taxon>
        <taxon>Onygenales</taxon>
        <taxon>Onygenaceae</taxon>
        <taxon>Coccidioides</taxon>
    </lineage>
</organism>
<dbReference type="VEuPathDB" id="FungiDB:CPC735_043120"/>
<evidence type="ECO:0008006" key="4">
    <source>
        <dbReference type="Google" id="ProtNLM"/>
    </source>
</evidence>
<dbReference type="OrthoDB" id="5330253at2759"/>
<feature type="compositionally biased region" description="Basic and acidic residues" evidence="1">
    <location>
        <begin position="380"/>
        <end position="398"/>
    </location>
</feature>
<protein>
    <recommendedName>
        <fullName evidence="4">DUF2406 domain-containing protein</fullName>
    </recommendedName>
</protein>
<dbReference type="PANTHER" id="PTHR28186">
    <property type="entry name" value="MEIOTICALLY UP-REGULATED GENE 9 PROTEIN"/>
    <property type="match status" value="1"/>
</dbReference>
<evidence type="ECO:0000313" key="3">
    <source>
        <dbReference type="Proteomes" id="UP000009084"/>
    </source>
</evidence>
<feature type="compositionally biased region" description="Polar residues" evidence="1">
    <location>
        <begin position="328"/>
        <end position="354"/>
    </location>
</feature>
<dbReference type="Pfam" id="PF10295">
    <property type="entry name" value="DUF2406"/>
    <property type="match status" value="1"/>
</dbReference>
<dbReference type="AlphaFoldDB" id="C5PB84"/>
<accession>C5PB84</accession>
<dbReference type="EMBL" id="ACFW01000035">
    <property type="protein sequence ID" value="EER25868.1"/>
    <property type="molecule type" value="Genomic_DNA"/>
</dbReference>
<feature type="region of interest" description="Disordered" evidence="1">
    <location>
        <begin position="143"/>
        <end position="407"/>
    </location>
</feature>
<feature type="compositionally biased region" description="Low complexity" evidence="1">
    <location>
        <begin position="237"/>
        <end position="257"/>
    </location>
</feature>